<evidence type="ECO:0000259" key="2">
    <source>
        <dbReference type="Pfam" id="PF13966"/>
    </source>
</evidence>
<dbReference type="CDD" id="cd06222">
    <property type="entry name" value="RNase_H_like"/>
    <property type="match status" value="1"/>
</dbReference>
<comment type="caution">
    <text evidence="3">The sequence shown here is derived from an EMBL/GenBank/DDBJ whole genome shotgun (WGS) entry which is preliminary data.</text>
</comment>
<dbReference type="EMBL" id="JAEFBJ010000012">
    <property type="protein sequence ID" value="KAG7547827.1"/>
    <property type="molecule type" value="Genomic_DNA"/>
</dbReference>
<name>A0A8T1YNL0_ARASU</name>
<dbReference type="Pfam" id="PF13456">
    <property type="entry name" value="RVT_3"/>
    <property type="match status" value="1"/>
</dbReference>
<evidence type="ECO:0000313" key="4">
    <source>
        <dbReference type="Proteomes" id="UP000694251"/>
    </source>
</evidence>
<dbReference type="Proteomes" id="UP000694251">
    <property type="component" value="Chromosome 12"/>
</dbReference>
<reference evidence="3 4" key="1">
    <citation type="submission" date="2020-12" db="EMBL/GenBank/DDBJ databases">
        <title>Concerted genomic and epigenomic changes stabilize Arabidopsis allopolyploids.</title>
        <authorList>
            <person name="Chen Z."/>
        </authorList>
    </citation>
    <scope>NUCLEOTIDE SEQUENCE [LARGE SCALE GENOMIC DNA]</scope>
    <source>
        <strain evidence="3">As9502</strain>
        <tissue evidence="3">Leaf</tissue>
    </source>
</reference>
<dbReference type="InterPro" id="IPR052929">
    <property type="entry name" value="RNase_H-like_EbsB-rel"/>
</dbReference>
<dbReference type="GO" id="GO:0003964">
    <property type="term" value="F:RNA-directed DNA polymerase activity"/>
    <property type="evidence" value="ECO:0007669"/>
    <property type="project" value="UniProtKB-KW"/>
</dbReference>
<feature type="domain" description="Reverse transcriptase zinc-binding" evidence="2">
    <location>
        <begin position="116"/>
        <end position="204"/>
    </location>
</feature>
<dbReference type="OrthoDB" id="1112690at2759"/>
<dbReference type="GO" id="GO:0004523">
    <property type="term" value="F:RNA-DNA hybrid ribonuclease activity"/>
    <property type="evidence" value="ECO:0007669"/>
    <property type="project" value="InterPro"/>
</dbReference>
<dbReference type="InterPro" id="IPR002156">
    <property type="entry name" value="RNaseH_domain"/>
</dbReference>
<keyword evidence="3" id="KW-0548">Nucleotidyltransferase</keyword>
<dbReference type="Pfam" id="PF13966">
    <property type="entry name" value="zf-RVT"/>
    <property type="match status" value="1"/>
</dbReference>
<dbReference type="PANTHER" id="PTHR47074:SF11">
    <property type="entry name" value="REVERSE TRANSCRIPTASE-LIKE PROTEIN"/>
    <property type="match status" value="1"/>
</dbReference>
<sequence>MDVSLSSNPSHGWRGILAGREVIRKGLGRIVGNGESINVWKDAWLSTTTPLSPFGPATEIAQSLKVCDLLLEDNTWNVSAIRSHLPQYEDFIRKLRPSSLKTEDSFAWLPDKSGVYSSKSGYRLIKKNKVSSLQETFSWTSSVWKVQTSPKLKNFLWKIAAGALPVGEQLASRGIHIPTACKRCGAAESLCHLFLHCPYAKKVWSLAPVLFGQALLSQTVPRKLLEVLKQSINLPPTGISSSPLYPWILWNLWTARNQFLFADKLYTEKETIHKAIQDAKAWHQATHPELEQSPASSVATLGRTPNVGPPLPNSVFLETDAAWKEELSLCGLGWIGRDEESILCFQDSGTESFVASALQAEALAIKAGLKSAIDKGFSSVHLKSDSKIIIDLLCSGKVCNELVGLLHDIRAICSELVSYSFSFIPRSANTRADDLAKRALSALVVSSSVGT</sequence>
<keyword evidence="3" id="KW-0695">RNA-directed DNA polymerase</keyword>
<dbReference type="InterPro" id="IPR026960">
    <property type="entry name" value="RVT-Znf"/>
</dbReference>
<dbReference type="GO" id="GO:0003676">
    <property type="term" value="F:nucleic acid binding"/>
    <property type="evidence" value="ECO:0007669"/>
    <property type="project" value="InterPro"/>
</dbReference>
<keyword evidence="3" id="KW-0808">Transferase</keyword>
<organism evidence="3 4">
    <name type="scientific">Arabidopsis suecica</name>
    <name type="common">Swedish thale-cress</name>
    <name type="synonym">Cardaminopsis suecica</name>
    <dbReference type="NCBI Taxonomy" id="45249"/>
    <lineage>
        <taxon>Eukaryota</taxon>
        <taxon>Viridiplantae</taxon>
        <taxon>Streptophyta</taxon>
        <taxon>Embryophyta</taxon>
        <taxon>Tracheophyta</taxon>
        <taxon>Spermatophyta</taxon>
        <taxon>Magnoliopsida</taxon>
        <taxon>eudicotyledons</taxon>
        <taxon>Gunneridae</taxon>
        <taxon>Pentapetalae</taxon>
        <taxon>rosids</taxon>
        <taxon>malvids</taxon>
        <taxon>Brassicales</taxon>
        <taxon>Brassicaceae</taxon>
        <taxon>Camelineae</taxon>
        <taxon>Arabidopsis</taxon>
    </lineage>
</organism>
<accession>A0A8T1YNL0</accession>
<dbReference type="PANTHER" id="PTHR47074">
    <property type="entry name" value="BNAC02G40300D PROTEIN"/>
    <property type="match status" value="1"/>
</dbReference>
<dbReference type="InterPro" id="IPR044730">
    <property type="entry name" value="RNase_H-like_dom_plant"/>
</dbReference>
<proteinExistence type="predicted"/>
<gene>
    <name evidence="3" type="ORF">ISN44_As12g030380</name>
</gene>
<evidence type="ECO:0000313" key="3">
    <source>
        <dbReference type="EMBL" id="KAG7547827.1"/>
    </source>
</evidence>
<protein>
    <submittedName>
        <fullName evidence="3">Reverse transcriptase zinc-binding domain</fullName>
    </submittedName>
</protein>
<evidence type="ECO:0000259" key="1">
    <source>
        <dbReference type="Pfam" id="PF13456"/>
    </source>
</evidence>
<keyword evidence="4" id="KW-1185">Reference proteome</keyword>
<feature type="domain" description="RNase H type-1" evidence="1">
    <location>
        <begin position="319"/>
        <end position="439"/>
    </location>
</feature>
<dbReference type="AlphaFoldDB" id="A0A8T1YNL0"/>